<gene>
    <name evidence="1" type="ORF">E2C01_069466</name>
</gene>
<organism evidence="1 2">
    <name type="scientific">Portunus trituberculatus</name>
    <name type="common">Swimming crab</name>
    <name type="synonym">Neptunus trituberculatus</name>
    <dbReference type="NCBI Taxonomy" id="210409"/>
    <lineage>
        <taxon>Eukaryota</taxon>
        <taxon>Metazoa</taxon>
        <taxon>Ecdysozoa</taxon>
        <taxon>Arthropoda</taxon>
        <taxon>Crustacea</taxon>
        <taxon>Multicrustacea</taxon>
        <taxon>Malacostraca</taxon>
        <taxon>Eumalacostraca</taxon>
        <taxon>Eucarida</taxon>
        <taxon>Decapoda</taxon>
        <taxon>Pleocyemata</taxon>
        <taxon>Brachyura</taxon>
        <taxon>Eubrachyura</taxon>
        <taxon>Portunoidea</taxon>
        <taxon>Portunidae</taxon>
        <taxon>Portuninae</taxon>
        <taxon>Portunus</taxon>
    </lineage>
</organism>
<reference evidence="1 2" key="1">
    <citation type="submission" date="2019-05" db="EMBL/GenBank/DDBJ databases">
        <title>Another draft genome of Portunus trituberculatus and its Hox gene families provides insights of decapod evolution.</title>
        <authorList>
            <person name="Jeong J.-H."/>
            <person name="Song I."/>
            <person name="Kim S."/>
            <person name="Choi T."/>
            <person name="Kim D."/>
            <person name="Ryu S."/>
            <person name="Kim W."/>
        </authorList>
    </citation>
    <scope>NUCLEOTIDE SEQUENCE [LARGE SCALE GENOMIC DNA]</scope>
    <source>
        <tissue evidence="1">Muscle</tissue>
    </source>
</reference>
<dbReference type="EMBL" id="VSRR010040323">
    <property type="protein sequence ID" value="MPC75081.1"/>
    <property type="molecule type" value="Genomic_DNA"/>
</dbReference>
<sequence length="39" mass="4578">MRLHLNSHSLTKFTCDVYLSPNTSDYSKFFETHLFVLNA</sequence>
<dbReference type="Proteomes" id="UP000324222">
    <property type="component" value="Unassembled WGS sequence"/>
</dbReference>
<evidence type="ECO:0000313" key="2">
    <source>
        <dbReference type="Proteomes" id="UP000324222"/>
    </source>
</evidence>
<evidence type="ECO:0000313" key="1">
    <source>
        <dbReference type="EMBL" id="MPC75081.1"/>
    </source>
</evidence>
<protein>
    <submittedName>
        <fullName evidence="1">Uncharacterized protein</fullName>
    </submittedName>
</protein>
<dbReference type="AlphaFoldDB" id="A0A5B7HQ46"/>
<name>A0A5B7HQ46_PORTR</name>
<keyword evidence="2" id="KW-1185">Reference proteome</keyword>
<proteinExistence type="predicted"/>
<comment type="caution">
    <text evidence="1">The sequence shown here is derived from an EMBL/GenBank/DDBJ whole genome shotgun (WGS) entry which is preliminary data.</text>
</comment>
<accession>A0A5B7HQ46</accession>